<dbReference type="InterPro" id="IPR011701">
    <property type="entry name" value="MFS"/>
</dbReference>
<evidence type="ECO:0000256" key="6">
    <source>
        <dbReference type="ARBA" id="ARBA00022448"/>
    </source>
</evidence>
<keyword evidence="6" id="KW-0813">Transport</keyword>
<evidence type="ECO:0000256" key="1">
    <source>
        <dbReference type="ARBA" id="ARBA00004502"/>
    </source>
</evidence>
<dbReference type="InterPro" id="IPR036259">
    <property type="entry name" value="MFS_trans_sf"/>
</dbReference>
<evidence type="ECO:0000256" key="19">
    <source>
        <dbReference type="ARBA" id="ARBA00068795"/>
    </source>
</evidence>
<dbReference type="CDD" id="cd17323">
    <property type="entry name" value="MFS_Tpo1_MDR_like"/>
    <property type="match status" value="1"/>
</dbReference>
<dbReference type="FunFam" id="1.20.1250.20:FF:000082">
    <property type="entry name" value="MFS multidrug transporter, putative"/>
    <property type="match status" value="1"/>
</dbReference>
<evidence type="ECO:0000256" key="16">
    <source>
        <dbReference type="ARBA" id="ARBA00023140"/>
    </source>
</evidence>
<keyword evidence="16" id="KW-0576">Peroxisome</keyword>
<dbReference type="SUPFAM" id="SSF103473">
    <property type="entry name" value="MFS general substrate transporter"/>
    <property type="match status" value="1"/>
</dbReference>
<evidence type="ECO:0000256" key="4">
    <source>
        <dbReference type="ARBA" id="ARBA00006432"/>
    </source>
</evidence>
<dbReference type="EMBL" id="WWBZ02000009">
    <property type="protein sequence ID" value="KAF4311609.1"/>
    <property type="molecule type" value="Genomic_DNA"/>
</dbReference>
<keyword evidence="8" id="KW-0436">Ligase</keyword>
<evidence type="ECO:0000256" key="22">
    <source>
        <dbReference type="SAM" id="Phobius"/>
    </source>
</evidence>
<evidence type="ECO:0000256" key="11">
    <source>
        <dbReference type="ARBA" id="ARBA00022741"/>
    </source>
</evidence>
<dbReference type="FunFam" id="1.20.1720.10:FF:000061">
    <property type="entry name" value="Uncharacterized protein"/>
    <property type="match status" value="1"/>
</dbReference>
<evidence type="ECO:0000256" key="21">
    <source>
        <dbReference type="SAM" id="MobiDB-lite"/>
    </source>
</evidence>
<comment type="caution">
    <text evidence="24">The sequence shown here is derived from an EMBL/GenBank/DDBJ whole genome shotgun (WGS) entry which is preliminary data.</text>
</comment>
<keyword evidence="11" id="KW-0547">Nucleotide-binding</keyword>
<evidence type="ECO:0000259" key="23">
    <source>
        <dbReference type="PROSITE" id="PS50850"/>
    </source>
</evidence>
<keyword evidence="15 22" id="KW-0472">Membrane</keyword>
<dbReference type="Gene3D" id="1.20.1250.20">
    <property type="entry name" value="MFS general substrate transporter like domains"/>
    <property type="match status" value="1"/>
</dbReference>
<keyword evidence="7" id="KW-1003">Cell membrane</keyword>
<comment type="function">
    <text evidence="18">Acyl-CoA synthetase required for both the import of long chain fatty acids (LCFAs) (C14-C18) and the activation very long chain fatty acids (VLCFAs) (C20-C26) by esterification of the fatty acids into metabolically active CoA-thioesters for subsequent degradation or incorporation into phospholipids. The transport and fatty acyl-CoA synthetase activities are genetically separable and are thus independent activities. Esterifies VLCFAs in the peroxisome matrix. The VLCFAs are actively transported into peroxisomes by a PXA1-PXA2 heterodimeric transporter in the peroxisomal membrane.</text>
</comment>
<keyword evidence="10 22" id="KW-0812">Transmembrane</keyword>
<accession>A0A8H4J2P5</accession>
<dbReference type="FunFam" id="3.40.50.12780:FF:000019">
    <property type="entry name" value="Long-chain fatty acid transporter"/>
    <property type="match status" value="1"/>
</dbReference>
<feature type="compositionally biased region" description="Basic and acidic residues" evidence="21">
    <location>
        <begin position="31"/>
        <end position="45"/>
    </location>
</feature>
<dbReference type="GO" id="GO:0005811">
    <property type="term" value="C:lipid droplet"/>
    <property type="evidence" value="ECO:0007669"/>
    <property type="project" value="UniProtKB-SubCell"/>
</dbReference>
<gene>
    <name evidence="24" type="ORF">GTA08_BOTSDO12909</name>
</gene>
<feature type="region of interest" description="Disordered" evidence="21">
    <location>
        <begin position="1"/>
        <end position="48"/>
    </location>
</feature>
<evidence type="ECO:0000256" key="14">
    <source>
        <dbReference type="ARBA" id="ARBA00023055"/>
    </source>
</evidence>
<keyword evidence="13 22" id="KW-1133">Transmembrane helix</keyword>
<dbReference type="SUPFAM" id="SSF56801">
    <property type="entry name" value="Acetyl-CoA synthetase-like"/>
    <property type="match status" value="1"/>
</dbReference>
<feature type="transmembrane region" description="Helical" evidence="22">
    <location>
        <begin position="433"/>
        <end position="453"/>
    </location>
</feature>
<evidence type="ECO:0000313" key="24">
    <source>
        <dbReference type="EMBL" id="KAF4311609.1"/>
    </source>
</evidence>
<comment type="similarity">
    <text evidence="4">Belongs to the ATP-dependent AMP-binding enzyme family.</text>
</comment>
<dbReference type="GO" id="GO:0005524">
    <property type="term" value="F:ATP binding"/>
    <property type="evidence" value="ECO:0007669"/>
    <property type="project" value="UniProtKB-KW"/>
</dbReference>
<feature type="transmembrane region" description="Helical" evidence="22">
    <location>
        <begin position="102"/>
        <end position="122"/>
    </location>
</feature>
<evidence type="ECO:0000256" key="15">
    <source>
        <dbReference type="ARBA" id="ARBA00023136"/>
    </source>
</evidence>
<evidence type="ECO:0000256" key="12">
    <source>
        <dbReference type="ARBA" id="ARBA00022840"/>
    </source>
</evidence>
<keyword evidence="25" id="KW-1185">Reference proteome</keyword>
<dbReference type="OrthoDB" id="6770063at2759"/>
<evidence type="ECO:0000256" key="3">
    <source>
        <dbReference type="ARBA" id="ARBA00004651"/>
    </source>
</evidence>
<keyword evidence="9" id="KW-0551">Lipid droplet</keyword>
<feature type="domain" description="Major facilitator superfamily (MFS) profile" evidence="23">
    <location>
        <begin position="103"/>
        <end position="550"/>
    </location>
</feature>
<dbReference type="Pfam" id="PF00501">
    <property type="entry name" value="AMP-binding"/>
    <property type="match status" value="1"/>
</dbReference>
<feature type="transmembrane region" description="Helical" evidence="22">
    <location>
        <begin position="134"/>
        <end position="157"/>
    </location>
</feature>
<feature type="transmembrane region" description="Helical" evidence="22">
    <location>
        <begin position="169"/>
        <end position="191"/>
    </location>
</feature>
<evidence type="ECO:0000256" key="8">
    <source>
        <dbReference type="ARBA" id="ARBA00022598"/>
    </source>
</evidence>
<evidence type="ECO:0000256" key="13">
    <source>
        <dbReference type="ARBA" id="ARBA00022989"/>
    </source>
</evidence>
<comment type="subcellular location">
    <subcellularLocation>
        <location evidence="3">Cell membrane</location>
        <topology evidence="3">Multi-pass membrane protein</topology>
    </subcellularLocation>
    <subcellularLocation>
        <location evidence="1">Lipid droplet</location>
    </subcellularLocation>
    <subcellularLocation>
        <location evidence="2">Peroxisome membrane</location>
        <topology evidence="2">Multi-pass membrane protein</topology>
    </subcellularLocation>
</comment>
<dbReference type="GO" id="GO:0009898">
    <property type="term" value="C:cytoplasmic side of plasma membrane"/>
    <property type="evidence" value="ECO:0007669"/>
    <property type="project" value="TreeGrafter"/>
</dbReference>
<dbReference type="Proteomes" id="UP000572817">
    <property type="component" value="Unassembled WGS sequence"/>
</dbReference>
<dbReference type="InterPro" id="IPR042099">
    <property type="entry name" value="ANL_N_sf"/>
</dbReference>
<dbReference type="PANTHER" id="PTHR43107">
    <property type="entry name" value="LONG-CHAIN FATTY ACID TRANSPORT PROTEIN"/>
    <property type="match status" value="1"/>
</dbReference>
<feature type="transmembrane region" description="Helical" evidence="22">
    <location>
        <begin position="743"/>
        <end position="762"/>
    </location>
</feature>
<dbReference type="InterPro" id="IPR020846">
    <property type="entry name" value="MFS_dom"/>
</dbReference>
<feature type="transmembrane region" description="Helical" evidence="22">
    <location>
        <begin position="228"/>
        <end position="251"/>
    </location>
</feature>
<dbReference type="PROSITE" id="PS50850">
    <property type="entry name" value="MFS"/>
    <property type="match status" value="1"/>
</dbReference>
<comment type="similarity">
    <text evidence="5">Belongs to the major facilitator superfamily.</text>
</comment>
<reference evidence="24" key="1">
    <citation type="submission" date="2020-04" db="EMBL/GenBank/DDBJ databases">
        <title>Genome Assembly and Annotation of Botryosphaeria dothidea sdau 11-99, a Latent Pathogen of Apple Fruit Ring Rot in China.</title>
        <authorList>
            <person name="Yu C."/>
            <person name="Diao Y."/>
            <person name="Lu Q."/>
            <person name="Zhao J."/>
            <person name="Cui S."/>
            <person name="Peng C."/>
            <person name="He B."/>
            <person name="Liu H."/>
        </authorList>
    </citation>
    <scope>NUCLEOTIDE SEQUENCE [LARGE SCALE GENOMIC DNA]</scope>
    <source>
        <strain evidence="24">Sdau11-99</strain>
    </source>
</reference>
<feature type="transmembrane region" description="Helical" evidence="22">
    <location>
        <begin position="359"/>
        <end position="383"/>
    </location>
</feature>
<proteinExistence type="inferred from homology"/>
<dbReference type="GO" id="GO:0044539">
    <property type="term" value="P:long-chain fatty acid import into cell"/>
    <property type="evidence" value="ECO:0007669"/>
    <property type="project" value="TreeGrafter"/>
</dbReference>
<keyword evidence="12" id="KW-0067">ATP-binding</keyword>
<evidence type="ECO:0000256" key="18">
    <source>
        <dbReference type="ARBA" id="ARBA00060276"/>
    </source>
</evidence>
<feature type="transmembrane region" description="Helical" evidence="22">
    <location>
        <begin position="460"/>
        <end position="480"/>
    </location>
</feature>
<dbReference type="PROSITE" id="PS00455">
    <property type="entry name" value="AMP_BINDING"/>
    <property type="match status" value="1"/>
</dbReference>
<dbReference type="PANTHER" id="PTHR43107:SF15">
    <property type="entry name" value="FATTY ACID TRANSPORT PROTEIN 3, ISOFORM A"/>
    <property type="match status" value="1"/>
</dbReference>
<evidence type="ECO:0000256" key="10">
    <source>
        <dbReference type="ARBA" id="ARBA00022692"/>
    </source>
</evidence>
<dbReference type="GO" id="GO:0005324">
    <property type="term" value="F:long-chain fatty acid transmembrane transporter activity"/>
    <property type="evidence" value="ECO:0007669"/>
    <property type="project" value="TreeGrafter"/>
</dbReference>
<comment type="catalytic activity">
    <reaction evidence="17">
        <text>a very long-chain fatty acid + ATP + CoA = a very long-chain fatty acyl-CoA + AMP + diphosphate</text>
        <dbReference type="Rhea" id="RHEA:54536"/>
        <dbReference type="ChEBI" id="CHEBI:30616"/>
        <dbReference type="ChEBI" id="CHEBI:33019"/>
        <dbReference type="ChEBI" id="CHEBI:57287"/>
        <dbReference type="ChEBI" id="CHEBI:58950"/>
        <dbReference type="ChEBI" id="CHEBI:138261"/>
        <dbReference type="ChEBI" id="CHEBI:456215"/>
    </reaction>
</comment>
<dbReference type="InterPro" id="IPR020845">
    <property type="entry name" value="AMP-binding_CS"/>
</dbReference>
<name>A0A8H4J2P5_9PEZI</name>
<evidence type="ECO:0000256" key="7">
    <source>
        <dbReference type="ARBA" id="ARBA00022475"/>
    </source>
</evidence>
<keyword evidence="14" id="KW-0445">Lipid transport</keyword>
<feature type="transmembrane region" description="Helical" evidence="22">
    <location>
        <begin position="395"/>
        <end position="413"/>
    </location>
</feature>
<evidence type="ECO:0000313" key="25">
    <source>
        <dbReference type="Proteomes" id="UP000572817"/>
    </source>
</evidence>
<dbReference type="Gene3D" id="3.40.50.12780">
    <property type="entry name" value="N-terminal domain of ligase-like"/>
    <property type="match status" value="1"/>
</dbReference>
<feature type="transmembrane region" description="Helical" evidence="22">
    <location>
        <begin position="522"/>
        <end position="544"/>
    </location>
</feature>
<feature type="transmembrane region" description="Helical" evidence="22">
    <location>
        <begin position="257"/>
        <end position="277"/>
    </location>
</feature>
<organism evidence="24 25">
    <name type="scientific">Botryosphaeria dothidea</name>
    <dbReference type="NCBI Taxonomy" id="55169"/>
    <lineage>
        <taxon>Eukaryota</taxon>
        <taxon>Fungi</taxon>
        <taxon>Dikarya</taxon>
        <taxon>Ascomycota</taxon>
        <taxon>Pezizomycotina</taxon>
        <taxon>Dothideomycetes</taxon>
        <taxon>Dothideomycetes incertae sedis</taxon>
        <taxon>Botryosphaeriales</taxon>
        <taxon>Botryosphaeriaceae</taxon>
        <taxon>Botryosphaeria</taxon>
    </lineage>
</organism>
<sequence>MASPEVDLPGSSSSVLDSGNAAGISDPLPSDAEKDVDKTSRRTTLDESPGQPIVWHYLTFETEVPHPASLQPPYEGAPPPPVCPSLKKYGNPFDWSPKHKSIILWLSCLATAMAAFTAGSYSPGVAQMSDEWHVSHVAVLVGITIFTCGFAVAPMVLAPFSEINGRKPVFLACGILFVICQLCCAVTQLYGGMLISRFFAGIGGSAFSTMVGGVVSDIHHAADRNTPMAMFSGSALLGTGLGPLTCGWVAQYTTWRWIFYIQTIIDGVLVAVVCICFKETRGSVLLSRKAKVLNEWYEAREAAGYYNFAMPSKSEPQRKTPQRIRWKVKSDEERASLMTMISISLYRPFHLLITEPVVFFFSLWVSFSWAILYLTLGAIPLVFETRYDMSLGQANSIFAVMVVFAIFATLLSIFQENWARRKGKLDNNPEGRLYFACIESALMPIGLFMFGWTSASSIHWIVPTIAIGFATVGIFSIYLATFNYLADVYHRYASSALAAQSFCRNMLGGAFPLITTQMYRKLSYGGASSMLGGIGAVLTIVPWVPKTSIPDLEPCRHQVRLSASQSTHAVPGEELEGPEEALGWGRVHIGLLKDATSVHPNLPSHTTNSPAAAVPILPAAAAAAGTLAASAYLNARLNLSYDLRLLGSYGHAAYGAIRAERSDRISLFYSLEDLALSPSTKDGVFLLLPTRPDNKKDAPVTLVRWTYSEVYAAALRCAGFLRRRYDTRKGEVVALDMMNGWRFIVAWFAVWALGAVPAFVNYNLRGGALLHCIGVSTARLVLIGSEQQLVDKYTEGGEVAVALEKGEFGGDTVKDKRRVEVVRFDEALDAELDQEAPYRPDDSVRSGGQLHDMGILIYTSGTTGLPKPAVVSWGKARAAAIFVAKWLPLKPGDVLYTCMPLYHTSAALLAALSTLAAGTTTLALGHRFSASTLLHDLHATRATHLQYVGETLRYLLSTPPDPALDSTHRVHTIFGNGLRPDVWHAFRTRFHISTVAEFYAATEGPGGMWNRSSNDFSAGAVGLNGWLSERLIWGRAQAAVRIDASTGAPHRDPATGRCVRCKPNEPGELLYKLDPDDICRRFQGYFNNEGATNTKVLRDVFEQGDAWFATGDVLRRDGERRWWFVDRLGDTFRWKSENVSTAEVASLLGGAAREVLREVVVYGVVVPGYDGRAGCAAVVLQEGGEDEGAQLARLAETAARVLPKYAVPLFVRVTPALVVTGTNKPQKHLLQKEGIDLAAVEAKGDRLHWLRDGRYEKFGERDYERLLGGGVKL</sequence>
<evidence type="ECO:0000256" key="5">
    <source>
        <dbReference type="ARBA" id="ARBA00008335"/>
    </source>
</evidence>
<evidence type="ECO:0000256" key="17">
    <source>
        <dbReference type="ARBA" id="ARBA00051585"/>
    </source>
</evidence>
<dbReference type="GO" id="GO:0004467">
    <property type="term" value="F:long-chain fatty acid-CoA ligase activity"/>
    <property type="evidence" value="ECO:0007669"/>
    <property type="project" value="TreeGrafter"/>
</dbReference>
<feature type="transmembrane region" description="Helical" evidence="22">
    <location>
        <begin position="612"/>
        <end position="635"/>
    </location>
</feature>
<dbReference type="InterPro" id="IPR045851">
    <property type="entry name" value="AMP-bd_C_sf"/>
</dbReference>
<dbReference type="Pfam" id="PF07690">
    <property type="entry name" value="MFS_1"/>
    <property type="match status" value="1"/>
</dbReference>
<evidence type="ECO:0000256" key="9">
    <source>
        <dbReference type="ARBA" id="ARBA00022677"/>
    </source>
</evidence>
<protein>
    <recommendedName>
        <fullName evidence="19">Very long-chain fatty acid transport protein</fullName>
    </recommendedName>
    <alternativeName>
        <fullName evidence="20">Very-long-chain acyl-CoA synthetase</fullName>
    </alternativeName>
</protein>
<evidence type="ECO:0000256" key="20">
    <source>
        <dbReference type="ARBA" id="ARBA00078285"/>
    </source>
</evidence>
<dbReference type="GO" id="GO:0005778">
    <property type="term" value="C:peroxisomal membrane"/>
    <property type="evidence" value="ECO:0007669"/>
    <property type="project" value="UniProtKB-SubCell"/>
</dbReference>
<dbReference type="InterPro" id="IPR000873">
    <property type="entry name" value="AMP-dep_synth/lig_dom"/>
</dbReference>
<dbReference type="Gene3D" id="3.30.300.30">
    <property type="match status" value="1"/>
</dbReference>
<feature type="transmembrane region" description="Helical" evidence="22">
    <location>
        <begin position="197"/>
        <end position="216"/>
    </location>
</feature>
<dbReference type="AlphaFoldDB" id="A0A8H4J2P5"/>
<evidence type="ECO:0000256" key="2">
    <source>
        <dbReference type="ARBA" id="ARBA00004585"/>
    </source>
</evidence>